<gene>
    <name evidence="2" type="ORF">NOG11_03610</name>
</gene>
<dbReference type="AlphaFoldDB" id="A0A9X2L7F4"/>
<dbReference type="PANTHER" id="PTHR30353:SF0">
    <property type="entry name" value="TRANSMEMBRANE PROTEIN"/>
    <property type="match status" value="1"/>
</dbReference>
<dbReference type="EMBL" id="JANIBC010000002">
    <property type="protein sequence ID" value="MCQ8184465.1"/>
    <property type="molecule type" value="Genomic_DNA"/>
</dbReference>
<protein>
    <submittedName>
        <fullName evidence="2">VTT domain-containing protein</fullName>
    </submittedName>
</protein>
<comment type="similarity">
    <text evidence="1">Belongs to the DedA family.</text>
</comment>
<name>A0A9X2L7F4_9PROT</name>
<sequence length="202" mass="21634">MPEMPEVMHAAETMMHEHMWAVYLGIFFGPFLQEDAAVLSSTSLAASSMMGSVPLILGLALAGLCLSDMWKYGLGTLGQRWSVARRMAESKHVRSAGEVVQERLGSAIFAARFLPGARIPLYIAAGYFKAGFLRFAGFIVASAAFLILLLYAVLKLLGEVAGDKAVFIVSLGAISALLLLILVRVVKARLAKGREASVAEMG</sequence>
<keyword evidence="1" id="KW-1133">Transmembrane helix</keyword>
<dbReference type="InterPro" id="IPR032818">
    <property type="entry name" value="DedA-like"/>
</dbReference>
<reference evidence="2" key="1">
    <citation type="submission" date="2022-07" db="EMBL/GenBank/DDBJ databases">
        <title>Parvularcula maris sp. nov., an algicidal bacterium isolated from seawater.</title>
        <authorList>
            <person name="Li F."/>
        </authorList>
    </citation>
    <scope>NUCLEOTIDE SEQUENCE</scope>
    <source>
        <strain evidence="2">BGMRC 0090</strain>
    </source>
</reference>
<proteinExistence type="inferred from homology"/>
<keyword evidence="3" id="KW-1185">Reference proteome</keyword>
<keyword evidence="1" id="KW-0472">Membrane</keyword>
<evidence type="ECO:0000313" key="2">
    <source>
        <dbReference type="EMBL" id="MCQ8184465.1"/>
    </source>
</evidence>
<dbReference type="PANTHER" id="PTHR30353">
    <property type="entry name" value="INNER MEMBRANE PROTEIN DEDA-RELATED"/>
    <property type="match status" value="1"/>
</dbReference>
<feature type="transmembrane region" description="Helical" evidence="1">
    <location>
        <begin position="165"/>
        <end position="186"/>
    </location>
</feature>
<keyword evidence="1" id="KW-1003">Cell membrane</keyword>
<dbReference type="RefSeq" id="WP_256618282.1">
    <property type="nucleotide sequence ID" value="NZ_JANIBC010000002.1"/>
</dbReference>
<comment type="subcellular location">
    <subcellularLocation>
        <location evidence="1">Cell membrane</location>
        <topology evidence="1">Multi-pass membrane protein</topology>
    </subcellularLocation>
</comment>
<keyword evidence="1" id="KW-0812">Transmembrane</keyword>
<feature type="transmembrane region" description="Helical" evidence="1">
    <location>
        <begin position="132"/>
        <end position="153"/>
    </location>
</feature>
<evidence type="ECO:0000313" key="3">
    <source>
        <dbReference type="Proteomes" id="UP001142610"/>
    </source>
</evidence>
<feature type="transmembrane region" description="Helical" evidence="1">
    <location>
        <begin position="46"/>
        <end position="66"/>
    </location>
</feature>
<evidence type="ECO:0000256" key="1">
    <source>
        <dbReference type="RuleBase" id="RU367016"/>
    </source>
</evidence>
<organism evidence="2 3">
    <name type="scientific">Parvularcula maris</name>
    <dbReference type="NCBI Taxonomy" id="2965077"/>
    <lineage>
        <taxon>Bacteria</taxon>
        <taxon>Pseudomonadati</taxon>
        <taxon>Pseudomonadota</taxon>
        <taxon>Alphaproteobacteria</taxon>
        <taxon>Parvularculales</taxon>
        <taxon>Parvularculaceae</taxon>
        <taxon>Parvularcula</taxon>
    </lineage>
</organism>
<dbReference type="Proteomes" id="UP001142610">
    <property type="component" value="Unassembled WGS sequence"/>
</dbReference>
<dbReference type="GO" id="GO:0005886">
    <property type="term" value="C:plasma membrane"/>
    <property type="evidence" value="ECO:0007669"/>
    <property type="project" value="UniProtKB-SubCell"/>
</dbReference>
<comment type="caution">
    <text evidence="2">The sequence shown here is derived from an EMBL/GenBank/DDBJ whole genome shotgun (WGS) entry which is preliminary data.</text>
</comment>
<accession>A0A9X2L7F4</accession>
<comment type="caution">
    <text evidence="1">Lacks conserved residue(s) required for the propagation of feature annotation.</text>
</comment>